<feature type="domain" description="HTH tetR-type" evidence="5">
    <location>
        <begin position="10"/>
        <end position="70"/>
    </location>
</feature>
<dbReference type="SUPFAM" id="SSF46689">
    <property type="entry name" value="Homeodomain-like"/>
    <property type="match status" value="1"/>
</dbReference>
<dbReference type="PANTHER" id="PTHR30055:SF234">
    <property type="entry name" value="HTH-TYPE TRANSCRIPTIONAL REGULATOR BETI"/>
    <property type="match status" value="1"/>
</dbReference>
<dbReference type="SUPFAM" id="SSF48498">
    <property type="entry name" value="Tetracyclin repressor-like, C-terminal domain"/>
    <property type="match status" value="1"/>
</dbReference>
<dbReference type="PROSITE" id="PS50977">
    <property type="entry name" value="HTH_TETR_2"/>
    <property type="match status" value="1"/>
</dbReference>
<keyword evidence="2 4" id="KW-0238">DNA-binding</keyword>
<reference evidence="6 7" key="1">
    <citation type="submission" date="2020-04" db="EMBL/GenBank/DDBJ databases">
        <title>Genome sequencing of novel species.</title>
        <authorList>
            <person name="Heo J."/>
            <person name="Kim S.-J."/>
            <person name="Kim J.-S."/>
            <person name="Hong S.-B."/>
            <person name="Kwon S.-W."/>
        </authorList>
    </citation>
    <scope>NUCLEOTIDE SEQUENCE [LARGE SCALE GENOMIC DNA]</scope>
    <source>
        <strain evidence="6 7">MFER-1</strain>
    </source>
</reference>
<dbReference type="InterPro" id="IPR001647">
    <property type="entry name" value="HTH_TetR"/>
</dbReference>
<dbReference type="Pfam" id="PF13305">
    <property type="entry name" value="TetR_C_33"/>
    <property type="match status" value="1"/>
</dbReference>
<organism evidence="6 7">
    <name type="scientific">Cohnella herbarum</name>
    <dbReference type="NCBI Taxonomy" id="2728023"/>
    <lineage>
        <taxon>Bacteria</taxon>
        <taxon>Bacillati</taxon>
        <taxon>Bacillota</taxon>
        <taxon>Bacilli</taxon>
        <taxon>Bacillales</taxon>
        <taxon>Paenibacillaceae</taxon>
        <taxon>Cohnella</taxon>
    </lineage>
</organism>
<dbReference type="GO" id="GO:0003700">
    <property type="term" value="F:DNA-binding transcription factor activity"/>
    <property type="evidence" value="ECO:0007669"/>
    <property type="project" value="TreeGrafter"/>
</dbReference>
<feature type="DNA-binding region" description="H-T-H motif" evidence="4">
    <location>
        <begin position="33"/>
        <end position="52"/>
    </location>
</feature>
<keyword evidence="7" id="KW-1185">Reference proteome</keyword>
<dbReference type="PANTHER" id="PTHR30055">
    <property type="entry name" value="HTH-TYPE TRANSCRIPTIONAL REGULATOR RUTR"/>
    <property type="match status" value="1"/>
</dbReference>
<evidence type="ECO:0000256" key="2">
    <source>
        <dbReference type="ARBA" id="ARBA00023125"/>
    </source>
</evidence>
<evidence type="ECO:0000313" key="6">
    <source>
        <dbReference type="EMBL" id="QJD86538.1"/>
    </source>
</evidence>
<gene>
    <name evidence="6" type="ORF">HH215_27455</name>
</gene>
<keyword evidence="3" id="KW-0804">Transcription</keyword>
<dbReference type="GO" id="GO:0000976">
    <property type="term" value="F:transcription cis-regulatory region binding"/>
    <property type="evidence" value="ECO:0007669"/>
    <property type="project" value="TreeGrafter"/>
</dbReference>
<dbReference type="Proteomes" id="UP000502248">
    <property type="component" value="Chromosome"/>
</dbReference>
<name>A0A7Z2VNG1_9BACL</name>
<keyword evidence="1" id="KW-0805">Transcription regulation</keyword>
<sequence>MLTKQEQRSEETKRSILLAAGRLFAGRGYDVVTMREIAKEAGCSHTTIYIYFKDKEALLQHLSLPPLQTLASRMDALLGSSGVPEEKLKNVSLAFIEFCLANRNMYGLFFNVKSVRVDEQAPELEINKVRNRLFGKLTEALQTCLRLEREDERLLMCSRIYFFTLHGIVSTYTFSEESVDQLMGRLTPTFLAAFEVQLDGLKAMISSNKNGVERG</sequence>
<dbReference type="EMBL" id="CP051680">
    <property type="protein sequence ID" value="QJD86538.1"/>
    <property type="molecule type" value="Genomic_DNA"/>
</dbReference>
<dbReference type="Pfam" id="PF00440">
    <property type="entry name" value="TetR_N"/>
    <property type="match status" value="1"/>
</dbReference>
<dbReference type="KEGG" id="cheb:HH215_27455"/>
<evidence type="ECO:0000256" key="4">
    <source>
        <dbReference type="PROSITE-ProRule" id="PRU00335"/>
    </source>
</evidence>
<dbReference type="Gene3D" id="1.10.357.10">
    <property type="entry name" value="Tetracycline Repressor, domain 2"/>
    <property type="match status" value="1"/>
</dbReference>
<dbReference type="InterPro" id="IPR025996">
    <property type="entry name" value="MT1864/Rv1816-like_C"/>
</dbReference>
<dbReference type="AlphaFoldDB" id="A0A7Z2VNG1"/>
<evidence type="ECO:0000256" key="3">
    <source>
        <dbReference type="ARBA" id="ARBA00023163"/>
    </source>
</evidence>
<accession>A0A7Z2VNG1</accession>
<dbReference type="RefSeq" id="WP_169282787.1">
    <property type="nucleotide sequence ID" value="NZ_CP051680.1"/>
</dbReference>
<evidence type="ECO:0000259" key="5">
    <source>
        <dbReference type="PROSITE" id="PS50977"/>
    </source>
</evidence>
<protein>
    <submittedName>
        <fullName evidence="6">TetR/AcrR family transcriptional regulator</fullName>
    </submittedName>
</protein>
<evidence type="ECO:0000256" key="1">
    <source>
        <dbReference type="ARBA" id="ARBA00023015"/>
    </source>
</evidence>
<evidence type="ECO:0000313" key="7">
    <source>
        <dbReference type="Proteomes" id="UP000502248"/>
    </source>
</evidence>
<dbReference type="InterPro" id="IPR036271">
    <property type="entry name" value="Tet_transcr_reg_TetR-rel_C_sf"/>
</dbReference>
<dbReference type="InterPro" id="IPR050109">
    <property type="entry name" value="HTH-type_TetR-like_transc_reg"/>
</dbReference>
<dbReference type="InterPro" id="IPR009057">
    <property type="entry name" value="Homeodomain-like_sf"/>
</dbReference>
<proteinExistence type="predicted"/>
<dbReference type="PRINTS" id="PR00455">
    <property type="entry name" value="HTHTETR"/>
</dbReference>